<feature type="transmembrane region" description="Helical" evidence="1">
    <location>
        <begin position="21"/>
        <end position="42"/>
    </location>
</feature>
<dbReference type="Proteomes" id="UP001497497">
    <property type="component" value="Unassembled WGS sequence"/>
</dbReference>
<dbReference type="AlphaFoldDB" id="A0AAV2I571"/>
<comment type="caution">
    <text evidence="2">The sequence shown here is derived from an EMBL/GenBank/DDBJ whole genome shotgun (WGS) entry which is preliminary data.</text>
</comment>
<feature type="non-terminal residue" evidence="2">
    <location>
        <position position="270"/>
    </location>
</feature>
<evidence type="ECO:0000313" key="3">
    <source>
        <dbReference type="Proteomes" id="UP001497497"/>
    </source>
</evidence>
<evidence type="ECO:0000313" key="2">
    <source>
        <dbReference type="EMBL" id="CAL1539478.1"/>
    </source>
</evidence>
<reference evidence="2 3" key="1">
    <citation type="submission" date="2024-04" db="EMBL/GenBank/DDBJ databases">
        <authorList>
            <consortium name="Genoscope - CEA"/>
            <person name="William W."/>
        </authorList>
    </citation>
    <scope>NUCLEOTIDE SEQUENCE [LARGE SCALE GENOMIC DNA]</scope>
</reference>
<sequence length="270" mass="28884">MSNLTLPSSAISLRNDCSKKYLEKMMSASFVFILVFVTWSAGMPVNNEDTNKERNFTRRFKEIKLKRSPFVGLPVDRPRVSLDLPVDWSDFRRGGLTKAGLGAVFQRLPVSGFKGLNNGGLVDALKISPAIGAVGTLSSLSDGGLGESLKRLPAVGLEISPVNQIVETLENLSEGGLGETFENLSEVGLVETLENLSEGGLVETLENLSEGGLVEKIENLSEGGLGETLENISEGELVDKIENLSEGGLGETLENLSEGGLVETNENLSE</sequence>
<gene>
    <name evidence="2" type="ORF">GSLYS_00013246001</name>
</gene>
<proteinExistence type="predicted"/>
<keyword evidence="3" id="KW-1185">Reference proteome</keyword>
<evidence type="ECO:0000256" key="1">
    <source>
        <dbReference type="SAM" id="Phobius"/>
    </source>
</evidence>
<dbReference type="EMBL" id="CAXITT010000340">
    <property type="protein sequence ID" value="CAL1539478.1"/>
    <property type="molecule type" value="Genomic_DNA"/>
</dbReference>
<dbReference type="SUPFAM" id="SSF158791">
    <property type="entry name" value="MgtE N-terminal domain-like"/>
    <property type="match status" value="1"/>
</dbReference>
<protein>
    <submittedName>
        <fullName evidence="2">Uncharacterized protein</fullName>
    </submittedName>
</protein>
<keyword evidence="1" id="KW-0472">Membrane</keyword>
<organism evidence="2 3">
    <name type="scientific">Lymnaea stagnalis</name>
    <name type="common">Great pond snail</name>
    <name type="synonym">Helix stagnalis</name>
    <dbReference type="NCBI Taxonomy" id="6523"/>
    <lineage>
        <taxon>Eukaryota</taxon>
        <taxon>Metazoa</taxon>
        <taxon>Spiralia</taxon>
        <taxon>Lophotrochozoa</taxon>
        <taxon>Mollusca</taxon>
        <taxon>Gastropoda</taxon>
        <taxon>Heterobranchia</taxon>
        <taxon>Euthyneura</taxon>
        <taxon>Panpulmonata</taxon>
        <taxon>Hygrophila</taxon>
        <taxon>Lymnaeoidea</taxon>
        <taxon>Lymnaeidae</taxon>
        <taxon>Lymnaea</taxon>
    </lineage>
</organism>
<name>A0AAV2I571_LYMST</name>
<keyword evidence="1" id="KW-1133">Transmembrane helix</keyword>
<keyword evidence="1" id="KW-0812">Transmembrane</keyword>
<accession>A0AAV2I571</accession>